<organism evidence="3">
    <name type="scientific">Parachlorella kessleri</name>
    <name type="common">Green alga</name>
    <name type="synonym">Chlorella kessleri</name>
    <dbReference type="NCBI Taxonomy" id="3074"/>
    <lineage>
        <taxon>Eukaryota</taxon>
        <taxon>Viridiplantae</taxon>
        <taxon>Chlorophyta</taxon>
        <taxon>core chlorophytes</taxon>
        <taxon>Trebouxiophyceae</taxon>
        <taxon>Chlorellales</taxon>
        <taxon>Chlorellaceae</taxon>
        <taxon>Parachlorella</taxon>
    </lineage>
</organism>
<dbReference type="SUPFAM" id="SSF55008">
    <property type="entry name" value="HMA, heavy metal-associated domain"/>
    <property type="match status" value="1"/>
</dbReference>
<dbReference type="AlphaFoldDB" id="A0A146HTR7"/>
<dbReference type="EMBL" id="LC093956">
    <property type="protein sequence ID" value="BAU71123.1"/>
    <property type="molecule type" value="mRNA"/>
</dbReference>
<dbReference type="PROSITE" id="PS50846">
    <property type="entry name" value="HMA_2"/>
    <property type="match status" value="1"/>
</dbReference>
<dbReference type="Gene3D" id="3.30.70.100">
    <property type="match status" value="1"/>
</dbReference>
<dbReference type="PANTHER" id="PTHR22814">
    <property type="entry name" value="COPPER TRANSPORT PROTEIN ATOX1-RELATED"/>
    <property type="match status" value="1"/>
</dbReference>
<evidence type="ECO:0000256" key="1">
    <source>
        <dbReference type="ARBA" id="ARBA00022723"/>
    </source>
</evidence>
<keyword evidence="1" id="KW-0479">Metal-binding</keyword>
<dbReference type="CDD" id="cd00371">
    <property type="entry name" value="HMA"/>
    <property type="match status" value="1"/>
</dbReference>
<dbReference type="Pfam" id="PF00403">
    <property type="entry name" value="HMA"/>
    <property type="match status" value="1"/>
</dbReference>
<dbReference type="GO" id="GO:0046872">
    <property type="term" value="F:metal ion binding"/>
    <property type="evidence" value="ECO:0007669"/>
    <property type="project" value="UniProtKB-KW"/>
</dbReference>
<evidence type="ECO:0000313" key="3">
    <source>
        <dbReference type="EMBL" id="BAU71123.1"/>
    </source>
</evidence>
<dbReference type="PANTHER" id="PTHR22814:SF287">
    <property type="entry name" value="COPPER TRANSPORT PROTEIN ATX1"/>
    <property type="match status" value="1"/>
</dbReference>
<feature type="domain" description="HMA" evidence="2">
    <location>
        <begin position="1"/>
        <end position="59"/>
    </location>
</feature>
<reference evidence="3" key="1">
    <citation type="submission" date="2015-10" db="EMBL/GenBank/DDBJ databases">
        <title>Towards Deciphering the Relationship between Polyphosphate Accumulation Dynamics and Electron-dense Bodies Ultrastructure in the Green Alga Parachlorella kessleri.</title>
        <authorList>
            <person name="Ota S."/>
            <person name="Yoshihara M."/>
            <person name="Yamazaki T."/>
            <person name="Takeshita T."/>
            <person name="Hiram A."/>
            <person name="Konomi M."/>
            <person name="Oshima K."/>
            <person name="Hattori M."/>
            <person name="Bisova K."/>
            <person name="Zachleder V."/>
            <person name="Kawano S."/>
        </authorList>
    </citation>
    <scope>NUCLEOTIDE SEQUENCE</scope>
    <source>
        <strain evidence="3">NIES-2152</strain>
    </source>
</reference>
<proteinExistence type="evidence at transcript level"/>
<dbReference type="InterPro" id="IPR036163">
    <property type="entry name" value="HMA_dom_sf"/>
</dbReference>
<dbReference type="InterPro" id="IPR006121">
    <property type="entry name" value="HMA_dom"/>
</dbReference>
<evidence type="ECO:0000259" key="2">
    <source>
        <dbReference type="PROSITE" id="PS50846"/>
    </source>
</evidence>
<dbReference type="FunFam" id="3.30.70.100:FF:000008">
    <property type="entry name" value="Copper transport protein ATOX1"/>
    <property type="match status" value="1"/>
</dbReference>
<protein>
    <submittedName>
        <fullName evidence="3">Copper chaperone</fullName>
    </submittedName>
</protein>
<sequence length="62" mass="6720">MTQEVALKGCSGAVQRVLNKMEGVQSVDIDMAQQKVVVKGNVEPQKVLETVAKTGKATSFWQ</sequence>
<name>A0A146HTR7_PARKE</name>
<accession>A0A146HTR7</accession>